<feature type="compositionally biased region" description="Basic and acidic residues" evidence="2">
    <location>
        <begin position="1"/>
        <end position="25"/>
    </location>
</feature>
<sequence>MISRRPDSSKQPQKEKMEYLHGRAEAEDDVSPQNKRYQDVEERRLKEWENYQRSHRSTEEQRSSRAFLDISIDDVLAGRLVLELFEDTVPNTVRNFRSLITGSCGVDPVTGVRLDYLYTPVHRVDRARKLILLGELESLNVSSTCTPIQDEGYGKCHLERGLLTMISDGPHTSGSVFGITLGPSRSLDFKQVVFGKAVDDLTLLEKLESLPLDAVGRPLVPAVVTFCGALTGPKPTGKFVCTREANGNTVGDGTAAAAPEEKEEEEEEEEG</sequence>
<dbReference type="EMBL" id="AHKC01008048">
    <property type="protein sequence ID" value="EKF38021.1"/>
    <property type="molecule type" value="Genomic_DNA"/>
</dbReference>
<name>K2NSQ8_TRYCR</name>
<dbReference type="GO" id="GO:0003755">
    <property type="term" value="F:peptidyl-prolyl cis-trans isomerase activity"/>
    <property type="evidence" value="ECO:0007669"/>
    <property type="project" value="UniProtKB-UniRule"/>
</dbReference>
<accession>K2NSQ8</accession>
<keyword evidence="5" id="KW-1185">Reference proteome</keyword>
<feature type="compositionally biased region" description="Acidic residues" evidence="2">
    <location>
        <begin position="261"/>
        <end position="271"/>
    </location>
</feature>
<dbReference type="EC" id="5.2.1.8" evidence="1"/>
<organism evidence="4 5">
    <name type="scientific">Trypanosoma cruzi marinkellei</name>
    <dbReference type="NCBI Taxonomy" id="85056"/>
    <lineage>
        <taxon>Eukaryota</taxon>
        <taxon>Discoba</taxon>
        <taxon>Euglenozoa</taxon>
        <taxon>Kinetoplastea</taxon>
        <taxon>Metakinetoplastina</taxon>
        <taxon>Trypanosomatida</taxon>
        <taxon>Trypanosomatidae</taxon>
        <taxon>Trypanosoma</taxon>
        <taxon>Schizotrypanum</taxon>
    </lineage>
</organism>
<proteinExistence type="inferred from homology"/>
<feature type="region of interest" description="Disordered" evidence="2">
    <location>
        <begin position="1"/>
        <end position="39"/>
    </location>
</feature>
<feature type="domain" description="PPIase cyclophilin-type" evidence="3">
    <location>
        <begin position="67"/>
        <end position="229"/>
    </location>
</feature>
<evidence type="ECO:0000256" key="1">
    <source>
        <dbReference type="RuleBase" id="RU363019"/>
    </source>
</evidence>
<dbReference type="GO" id="GO:0016018">
    <property type="term" value="F:cyclosporin A binding"/>
    <property type="evidence" value="ECO:0007669"/>
    <property type="project" value="TreeGrafter"/>
</dbReference>
<evidence type="ECO:0000259" key="3">
    <source>
        <dbReference type="PROSITE" id="PS50072"/>
    </source>
</evidence>
<evidence type="ECO:0000313" key="5">
    <source>
        <dbReference type="Proteomes" id="UP000007350"/>
    </source>
</evidence>
<dbReference type="InterPro" id="IPR002130">
    <property type="entry name" value="Cyclophilin-type_PPIase_dom"/>
</dbReference>
<keyword evidence="1" id="KW-0413">Isomerase</keyword>
<protein>
    <recommendedName>
        <fullName evidence="1">Peptidyl-prolyl cis-trans isomerase</fullName>
        <shortName evidence="1">PPIase</shortName>
        <ecNumber evidence="1">5.2.1.8</ecNumber>
    </recommendedName>
</protein>
<dbReference type="PANTHER" id="PTHR11071:SF561">
    <property type="entry name" value="PEPTIDYL-PROLYL CIS-TRANS ISOMERASE D-RELATED"/>
    <property type="match status" value="1"/>
</dbReference>
<dbReference type="AlphaFoldDB" id="K2NSQ8"/>
<comment type="catalytic activity">
    <reaction evidence="1">
        <text>[protein]-peptidylproline (omega=180) = [protein]-peptidylproline (omega=0)</text>
        <dbReference type="Rhea" id="RHEA:16237"/>
        <dbReference type="Rhea" id="RHEA-COMP:10747"/>
        <dbReference type="Rhea" id="RHEA-COMP:10748"/>
        <dbReference type="ChEBI" id="CHEBI:83833"/>
        <dbReference type="ChEBI" id="CHEBI:83834"/>
        <dbReference type="EC" id="5.2.1.8"/>
    </reaction>
</comment>
<keyword evidence="1" id="KW-0697">Rotamase</keyword>
<dbReference type="PRINTS" id="PR00153">
    <property type="entry name" value="CSAPPISMRASE"/>
</dbReference>
<dbReference type="GO" id="GO:0006457">
    <property type="term" value="P:protein folding"/>
    <property type="evidence" value="ECO:0007669"/>
    <property type="project" value="TreeGrafter"/>
</dbReference>
<gene>
    <name evidence="4" type="ORF">MOQ_001773</name>
</gene>
<dbReference type="OrthoDB" id="408413at2759"/>
<evidence type="ECO:0000313" key="4">
    <source>
        <dbReference type="EMBL" id="EKF38021.1"/>
    </source>
</evidence>
<dbReference type="Pfam" id="PF00160">
    <property type="entry name" value="Pro_isomerase"/>
    <property type="match status" value="1"/>
</dbReference>
<reference evidence="4 5" key="1">
    <citation type="journal article" date="2012" name="BMC Genomics">
        <title>Comparative genomic analysis of human infective Trypanosoma cruzi lineages with the bat-restricted subspecies T. cruzi marinkellei.</title>
        <authorList>
            <person name="Franzen O."/>
            <person name="Talavera-Lopez C."/>
            <person name="Ochaya S."/>
            <person name="Butler C.E."/>
            <person name="Messenger L.A."/>
            <person name="Lewis M.D."/>
            <person name="Llewellyn M.S."/>
            <person name="Marinkelle C.J."/>
            <person name="Tyler K.M."/>
            <person name="Miles M.A."/>
            <person name="Andersson B."/>
        </authorList>
    </citation>
    <scope>NUCLEOTIDE SEQUENCE [LARGE SCALE GENOMIC DNA]</scope>
    <source>
        <strain evidence="4 5">B7</strain>
    </source>
</reference>
<dbReference type="GO" id="GO:0005737">
    <property type="term" value="C:cytoplasm"/>
    <property type="evidence" value="ECO:0007669"/>
    <property type="project" value="TreeGrafter"/>
</dbReference>
<dbReference type="PANTHER" id="PTHR11071">
    <property type="entry name" value="PEPTIDYL-PROLYL CIS-TRANS ISOMERASE"/>
    <property type="match status" value="1"/>
</dbReference>
<comment type="similarity">
    <text evidence="1">Belongs to the cyclophilin-type PPIase family.</text>
</comment>
<comment type="caution">
    <text evidence="4">The sequence shown here is derived from an EMBL/GenBank/DDBJ whole genome shotgun (WGS) entry which is preliminary data.</text>
</comment>
<dbReference type="InterPro" id="IPR029000">
    <property type="entry name" value="Cyclophilin-like_dom_sf"/>
</dbReference>
<dbReference type="FunFam" id="2.40.100.10:FF:000056">
    <property type="entry name" value="Peptidyl-prolyl cis-trans isomerase"/>
    <property type="match status" value="1"/>
</dbReference>
<dbReference type="PROSITE" id="PS50072">
    <property type="entry name" value="CSA_PPIASE_2"/>
    <property type="match status" value="1"/>
</dbReference>
<dbReference type="SUPFAM" id="SSF50891">
    <property type="entry name" value="Cyclophilin-like"/>
    <property type="match status" value="1"/>
</dbReference>
<dbReference type="Proteomes" id="UP000007350">
    <property type="component" value="Unassembled WGS sequence"/>
</dbReference>
<dbReference type="Gene3D" id="2.40.100.10">
    <property type="entry name" value="Cyclophilin-like"/>
    <property type="match status" value="1"/>
</dbReference>
<feature type="region of interest" description="Disordered" evidence="2">
    <location>
        <begin position="245"/>
        <end position="271"/>
    </location>
</feature>
<comment type="function">
    <text evidence="1">PPIases accelerate the folding of proteins. It catalyzes the cis-trans isomerization of proline imidic peptide bonds in oligopeptides.</text>
</comment>
<evidence type="ECO:0000256" key="2">
    <source>
        <dbReference type="SAM" id="MobiDB-lite"/>
    </source>
</evidence>